<proteinExistence type="inferred from homology"/>
<dbReference type="PIRSF" id="PIRSF003170">
    <property type="entry name" value="Pet18p"/>
    <property type="match status" value="1"/>
</dbReference>
<evidence type="ECO:0000313" key="3">
    <source>
        <dbReference type="Proteomes" id="UP000037020"/>
    </source>
</evidence>
<reference evidence="2 3" key="1">
    <citation type="submission" date="2015-07" db="EMBL/GenBank/DDBJ databases">
        <authorList>
            <person name="Ju K.-S."/>
            <person name="Doroghazi J.R."/>
            <person name="Metcalf W.W."/>
        </authorList>
    </citation>
    <scope>NUCLEOTIDE SEQUENCE [LARGE SCALE GENOMIC DNA]</scope>
    <source>
        <strain evidence="2 3">NRRL B-3589</strain>
    </source>
</reference>
<protein>
    <recommendedName>
        <fullName evidence="1">Aminopyrimidine aminohydrolase</fullName>
        <ecNumber evidence="1">3.5.99.2</ecNumber>
    </recommendedName>
</protein>
<dbReference type="SUPFAM" id="SSF48613">
    <property type="entry name" value="Heme oxygenase-like"/>
    <property type="match status" value="1"/>
</dbReference>
<organism evidence="2 3">
    <name type="scientific">Streptomyces varsoviensis</name>
    <dbReference type="NCBI Taxonomy" id="67373"/>
    <lineage>
        <taxon>Bacteria</taxon>
        <taxon>Bacillati</taxon>
        <taxon>Actinomycetota</taxon>
        <taxon>Actinomycetes</taxon>
        <taxon>Kitasatosporales</taxon>
        <taxon>Streptomycetaceae</taxon>
        <taxon>Streptomyces</taxon>
    </lineage>
</organism>
<dbReference type="RefSeq" id="WP_030889469.1">
    <property type="nucleotide sequence ID" value="NZ_JBEZAH010000006.1"/>
</dbReference>
<accession>A0ABR5J5V6</accession>
<dbReference type="InterPro" id="IPR016084">
    <property type="entry name" value="Haem_Oase-like_multi-hlx"/>
</dbReference>
<dbReference type="EC" id="3.5.99.2" evidence="1"/>
<comment type="caution">
    <text evidence="2">The sequence shown here is derived from an EMBL/GenBank/DDBJ whole genome shotgun (WGS) entry which is preliminary data.</text>
</comment>
<evidence type="ECO:0000256" key="1">
    <source>
        <dbReference type="PIRNR" id="PIRNR003170"/>
    </source>
</evidence>
<dbReference type="Gene3D" id="1.20.910.10">
    <property type="entry name" value="Heme oxygenase-like"/>
    <property type="match status" value="1"/>
</dbReference>
<keyword evidence="1" id="KW-0378">Hydrolase</keyword>
<dbReference type="EMBL" id="LGUT01001497">
    <property type="protein sequence ID" value="KOG88832.1"/>
    <property type="molecule type" value="Genomic_DNA"/>
</dbReference>
<evidence type="ECO:0000313" key="2">
    <source>
        <dbReference type="EMBL" id="KOG88832.1"/>
    </source>
</evidence>
<gene>
    <name evidence="2" type="ORF">ADK38_17635</name>
</gene>
<dbReference type="CDD" id="cd19358">
    <property type="entry name" value="TenA_E_Spr0628-like"/>
    <property type="match status" value="1"/>
</dbReference>
<dbReference type="Proteomes" id="UP000037020">
    <property type="component" value="Unassembled WGS sequence"/>
</dbReference>
<comment type="function">
    <text evidence="1">Catalyzes an amino-pyrimidine hydrolysis reaction at the C5' of the pyrimidine moiety of thiamine compounds, a reaction that is part of a thiamine salvage pathway. Thus, catalyzes the conversion of 4-amino-5-aminomethyl-2-methylpyrimidine to 4-amino-5-hydroxymethyl-2-methylpyrimidine (HMP).</text>
</comment>
<dbReference type="InterPro" id="IPR026285">
    <property type="entry name" value="TenA_E"/>
</dbReference>
<comment type="catalytic activity">
    <reaction evidence="1">
        <text>4-amino-5-aminomethyl-2-methylpyrimidine + H2O = 4-amino-5-hydroxymethyl-2-methylpyrimidine + NH4(+)</text>
        <dbReference type="Rhea" id="RHEA:31799"/>
        <dbReference type="ChEBI" id="CHEBI:15377"/>
        <dbReference type="ChEBI" id="CHEBI:16892"/>
        <dbReference type="ChEBI" id="CHEBI:28938"/>
        <dbReference type="ChEBI" id="CHEBI:63416"/>
        <dbReference type="EC" id="3.5.99.2"/>
    </reaction>
</comment>
<comment type="similarity">
    <text evidence="1">Belongs to the TenA family.</text>
</comment>
<keyword evidence="3" id="KW-1185">Reference proteome</keyword>
<sequence length="223" mass="24516">MQARHTHARSAPPGPLSAALKERNADVWDQARTMRFVREVADDTIGDTVFARYLLFEREFVDTAARLAGAAVREAPGAAALTGHARTLHALVTDQYDYFSRALETTGVPEVGPRAQEQASVLTEEVLDAADAYGYPAIVTCMYAAESLYETWCGEAVRSPSARAEIADWVRLHTEEPFTTQVRFLEAEIDALEILPETAADLVTVFGKVLAAEIRFHDAAYVE</sequence>
<comment type="pathway">
    <text evidence="1">Cofactor biosynthesis; thiamine diphosphate biosynthesis.</text>
</comment>
<keyword evidence="1" id="KW-0784">Thiamine biosynthesis</keyword>
<name>A0ABR5J5V6_9ACTN</name>
<comment type="catalytic activity">
    <reaction evidence="1">
        <text>thiamine + H2O = 5-(2-hydroxyethyl)-4-methylthiazole + 4-amino-5-hydroxymethyl-2-methylpyrimidine + H(+)</text>
        <dbReference type="Rhea" id="RHEA:17509"/>
        <dbReference type="ChEBI" id="CHEBI:15377"/>
        <dbReference type="ChEBI" id="CHEBI:15378"/>
        <dbReference type="ChEBI" id="CHEBI:16892"/>
        <dbReference type="ChEBI" id="CHEBI:17957"/>
        <dbReference type="ChEBI" id="CHEBI:18385"/>
        <dbReference type="EC" id="3.5.99.2"/>
    </reaction>
</comment>